<reference evidence="10 11" key="1">
    <citation type="submission" date="2019-03" db="EMBL/GenBank/DDBJ databases">
        <authorList>
            <person name="Gaulin E."/>
            <person name="Dumas B."/>
        </authorList>
    </citation>
    <scope>NUCLEOTIDE SEQUENCE [LARGE SCALE GENOMIC DNA]</scope>
    <source>
        <strain evidence="10">CBS 568.67</strain>
    </source>
</reference>
<feature type="compositionally biased region" description="Acidic residues" evidence="6">
    <location>
        <begin position="54"/>
        <end position="66"/>
    </location>
</feature>
<dbReference type="SMART" id="SM00702">
    <property type="entry name" value="P4Hc"/>
    <property type="match status" value="1"/>
</dbReference>
<dbReference type="Gene3D" id="2.60.120.620">
    <property type="entry name" value="q2cbj1_9rhob like domain"/>
    <property type="match status" value="2"/>
</dbReference>
<keyword evidence="7" id="KW-0812">Transmembrane</keyword>
<gene>
    <name evidence="10" type="primary">Aste57867_16104</name>
    <name evidence="9" type="ORF">As57867_016048</name>
    <name evidence="10" type="ORF">ASTE57867_16104</name>
</gene>
<dbReference type="GO" id="GO:0004656">
    <property type="term" value="F:procollagen-proline 4-dioxygenase activity"/>
    <property type="evidence" value="ECO:0007669"/>
    <property type="project" value="TreeGrafter"/>
</dbReference>
<keyword evidence="4" id="KW-0560">Oxidoreductase</keyword>
<evidence type="ECO:0000256" key="7">
    <source>
        <dbReference type="SAM" id="Phobius"/>
    </source>
</evidence>
<evidence type="ECO:0000256" key="2">
    <source>
        <dbReference type="ARBA" id="ARBA00022723"/>
    </source>
</evidence>
<dbReference type="GO" id="GO:0005506">
    <property type="term" value="F:iron ion binding"/>
    <property type="evidence" value="ECO:0007669"/>
    <property type="project" value="InterPro"/>
</dbReference>
<evidence type="ECO:0000256" key="1">
    <source>
        <dbReference type="ARBA" id="ARBA00001961"/>
    </source>
</evidence>
<feature type="compositionally biased region" description="Basic and acidic residues" evidence="6">
    <location>
        <begin position="24"/>
        <end position="53"/>
    </location>
</feature>
<dbReference type="InterPro" id="IPR006620">
    <property type="entry name" value="Pro_4_hyd_alph"/>
</dbReference>
<evidence type="ECO:0000256" key="3">
    <source>
        <dbReference type="ARBA" id="ARBA00022964"/>
    </source>
</evidence>
<dbReference type="GO" id="GO:0031418">
    <property type="term" value="F:L-ascorbic acid binding"/>
    <property type="evidence" value="ECO:0007669"/>
    <property type="project" value="InterPro"/>
</dbReference>
<comment type="cofactor">
    <cofactor evidence="1">
        <name>L-ascorbate</name>
        <dbReference type="ChEBI" id="CHEBI:38290"/>
    </cofactor>
</comment>
<organism evidence="10 11">
    <name type="scientific">Aphanomyces stellatus</name>
    <dbReference type="NCBI Taxonomy" id="120398"/>
    <lineage>
        <taxon>Eukaryota</taxon>
        <taxon>Sar</taxon>
        <taxon>Stramenopiles</taxon>
        <taxon>Oomycota</taxon>
        <taxon>Saprolegniomycetes</taxon>
        <taxon>Saprolegniales</taxon>
        <taxon>Verrucalvaceae</taxon>
        <taxon>Aphanomyces</taxon>
    </lineage>
</organism>
<dbReference type="InterPro" id="IPR045054">
    <property type="entry name" value="P4HA-like"/>
</dbReference>
<dbReference type="EMBL" id="VJMH01005802">
    <property type="protein sequence ID" value="KAF0692858.1"/>
    <property type="molecule type" value="Genomic_DNA"/>
</dbReference>
<dbReference type="AlphaFoldDB" id="A0A485L7V8"/>
<evidence type="ECO:0000256" key="5">
    <source>
        <dbReference type="ARBA" id="ARBA00023004"/>
    </source>
</evidence>
<evidence type="ECO:0000313" key="9">
    <source>
        <dbReference type="EMBL" id="KAF0692858.1"/>
    </source>
</evidence>
<evidence type="ECO:0000256" key="6">
    <source>
        <dbReference type="SAM" id="MobiDB-lite"/>
    </source>
</evidence>
<dbReference type="Proteomes" id="UP000332933">
    <property type="component" value="Unassembled WGS sequence"/>
</dbReference>
<keyword evidence="3" id="KW-0223">Dioxygenase</keyword>
<keyword evidence="2" id="KW-0479">Metal-binding</keyword>
<accession>A0A485L7V8</accession>
<protein>
    <submittedName>
        <fullName evidence="10">Aste57867_16104 protein</fullName>
    </submittedName>
</protein>
<feature type="region of interest" description="Disordered" evidence="6">
    <location>
        <begin position="24"/>
        <end position="79"/>
    </location>
</feature>
<evidence type="ECO:0000259" key="8">
    <source>
        <dbReference type="SMART" id="SM00702"/>
    </source>
</evidence>
<name>A0A485L7V8_9STRA</name>
<feature type="domain" description="Prolyl 4-hydroxylase alpha subunit" evidence="8">
    <location>
        <begin position="568"/>
        <end position="748"/>
    </location>
</feature>
<dbReference type="PANTHER" id="PTHR10869:SF226">
    <property type="entry name" value="PROLYL 4-HYDROXYLASE ALPHA SUBUNIT DOMAIN-CONTAINING PROTEIN"/>
    <property type="match status" value="1"/>
</dbReference>
<dbReference type="EMBL" id="CAADRA010005823">
    <property type="protein sequence ID" value="VFT92887.1"/>
    <property type="molecule type" value="Genomic_DNA"/>
</dbReference>
<evidence type="ECO:0000313" key="11">
    <source>
        <dbReference type="Proteomes" id="UP000332933"/>
    </source>
</evidence>
<keyword evidence="11" id="KW-1185">Reference proteome</keyword>
<keyword evidence="7" id="KW-0472">Membrane</keyword>
<keyword evidence="5" id="KW-0408">Iron</keyword>
<evidence type="ECO:0000256" key="4">
    <source>
        <dbReference type="ARBA" id="ARBA00023002"/>
    </source>
</evidence>
<dbReference type="OrthoDB" id="420380at2759"/>
<sequence length="763" mass="84774">MQRKVQFLSRAAMSAADEKAVAAKAKAQDGKLMKGTDAAPSKEGDKATASEKEIDADDATDDEDDSAPSQPEAEAPIKISRKLQARNALSKKVQTTFSLRMVLFPILAAIAVGVYKIKFEGVRLFPSPRSLLVATNQSSSSSTTSGFAPGVFDYPGNKYASDIVHITTRKLLSPDSTCVTAPTIVRENVHVEEAMGHADTLRATNHVLLMLNAHDHGVLVEWSPSAGCLHKLAATAAAALGADADYFPNGLRLYDSMGEPIVTPAQLDRERLAYILIDFHIWVWPGIRVGYTRVVEGVKMTTVSLSPLVFDCEHFFTLDEANAIIQHGSDKLSRSPVDSTDAVDGYHADRTSHTAFLEDTLFTRDFRRRSARLARLPSPSFVERMQLVRYEAGQFFRKHEDYFESKDFLGKKNAALGDYATWAAWAADVISSLEDKSTLPEAFWPGGKLFPNPADVIDWQLNWLAAFLDDCERSNFFQEKADLEWGSWIKENVESKAHGIVEILLESKGYMLPYMIAAWEKKAGDLPALHYTTPKPAVSGVTHYFRWIRWVKERIEDLGDQAPDHVRPTGPDYPTFRTTFQTKLAAFILEDYTVAQLTAMWGAEMATWLVDNKQAEDVILDGARQFTPVFHAAVAAWTKRAGIKLFSYTPPKQVQHFEPNRYVTLFLYLNDVDEGGETVFPHSKERLVTDIKRDGMDECSEGLAVPPLKLHMSLFYGQTWDNQLEPKSLHGGCPPAKGVKFGANSFTWNADADEGSQAWGFGG</sequence>
<keyword evidence="7" id="KW-1133">Transmembrane helix</keyword>
<feature type="transmembrane region" description="Helical" evidence="7">
    <location>
        <begin position="97"/>
        <end position="115"/>
    </location>
</feature>
<dbReference type="PANTHER" id="PTHR10869">
    <property type="entry name" value="PROLYL 4-HYDROXYLASE ALPHA SUBUNIT"/>
    <property type="match status" value="1"/>
</dbReference>
<evidence type="ECO:0000313" key="10">
    <source>
        <dbReference type="EMBL" id="VFT92887.1"/>
    </source>
</evidence>
<proteinExistence type="predicted"/>
<dbReference type="GO" id="GO:0005783">
    <property type="term" value="C:endoplasmic reticulum"/>
    <property type="evidence" value="ECO:0007669"/>
    <property type="project" value="TreeGrafter"/>
</dbReference>
<reference evidence="9" key="2">
    <citation type="submission" date="2019-06" db="EMBL/GenBank/DDBJ databases">
        <title>Genomics analysis of Aphanomyces spp. identifies a new class of oomycete effector associated with host adaptation.</title>
        <authorList>
            <person name="Gaulin E."/>
        </authorList>
    </citation>
    <scope>NUCLEOTIDE SEQUENCE</scope>
    <source>
        <strain evidence="9">CBS 578.67</strain>
    </source>
</reference>